<evidence type="ECO:0000256" key="1">
    <source>
        <dbReference type="ARBA" id="ARBA00023015"/>
    </source>
</evidence>
<accession>A0ABR9N5Q3</accession>
<dbReference type="PROSITE" id="PS00041">
    <property type="entry name" value="HTH_ARAC_FAMILY_1"/>
    <property type="match status" value="1"/>
</dbReference>
<organism evidence="5 6">
    <name type="scientific">Myceligenerans pegani</name>
    <dbReference type="NCBI Taxonomy" id="2776917"/>
    <lineage>
        <taxon>Bacteria</taxon>
        <taxon>Bacillati</taxon>
        <taxon>Actinomycetota</taxon>
        <taxon>Actinomycetes</taxon>
        <taxon>Micrococcales</taxon>
        <taxon>Promicromonosporaceae</taxon>
        <taxon>Myceligenerans</taxon>
    </lineage>
</organism>
<name>A0ABR9N5Q3_9MICO</name>
<dbReference type="InterPro" id="IPR018062">
    <property type="entry name" value="HTH_AraC-typ_CS"/>
</dbReference>
<dbReference type="InterPro" id="IPR050204">
    <property type="entry name" value="AraC_XylS_family_regulators"/>
</dbReference>
<dbReference type="EMBL" id="JADAQT010000113">
    <property type="protein sequence ID" value="MBE1878997.1"/>
    <property type="molecule type" value="Genomic_DNA"/>
</dbReference>
<evidence type="ECO:0000313" key="5">
    <source>
        <dbReference type="EMBL" id="MBE1878997.1"/>
    </source>
</evidence>
<comment type="caution">
    <text evidence="5">The sequence shown here is derived from an EMBL/GenBank/DDBJ whole genome shotgun (WGS) entry which is preliminary data.</text>
</comment>
<dbReference type="RefSeq" id="WP_192865542.1">
    <property type="nucleotide sequence ID" value="NZ_JADAQT010000113.1"/>
</dbReference>
<evidence type="ECO:0000259" key="4">
    <source>
        <dbReference type="PROSITE" id="PS01124"/>
    </source>
</evidence>
<keyword evidence="3" id="KW-0804">Transcription</keyword>
<dbReference type="InterPro" id="IPR018060">
    <property type="entry name" value="HTH_AraC"/>
</dbReference>
<protein>
    <submittedName>
        <fullName evidence="5">AraC family transcriptional regulator</fullName>
    </submittedName>
</protein>
<dbReference type="Gene3D" id="1.10.10.60">
    <property type="entry name" value="Homeodomain-like"/>
    <property type="match status" value="1"/>
</dbReference>
<dbReference type="InterPro" id="IPR009057">
    <property type="entry name" value="Homeodomain-like_sf"/>
</dbReference>
<keyword evidence="1" id="KW-0805">Transcription regulation</keyword>
<dbReference type="PROSITE" id="PS01124">
    <property type="entry name" value="HTH_ARAC_FAMILY_2"/>
    <property type="match status" value="1"/>
</dbReference>
<dbReference type="SMART" id="SM00342">
    <property type="entry name" value="HTH_ARAC"/>
    <property type="match status" value="1"/>
</dbReference>
<keyword evidence="6" id="KW-1185">Reference proteome</keyword>
<dbReference type="Pfam" id="PF12833">
    <property type="entry name" value="HTH_18"/>
    <property type="match status" value="1"/>
</dbReference>
<evidence type="ECO:0000256" key="3">
    <source>
        <dbReference type="ARBA" id="ARBA00023163"/>
    </source>
</evidence>
<dbReference type="PANTHER" id="PTHR46796">
    <property type="entry name" value="HTH-TYPE TRANSCRIPTIONAL ACTIVATOR RHAS-RELATED"/>
    <property type="match status" value="1"/>
</dbReference>
<dbReference type="SUPFAM" id="SSF46689">
    <property type="entry name" value="Homeodomain-like"/>
    <property type="match status" value="1"/>
</dbReference>
<sequence length="311" mass="34059">MVVLEAEHADSWETLVSECFVPLRCARFEPAFSGRMEHTPLDDSLSVSLATSSGHCSERTERLAARAAGDDLHISLQRSSTGTVSQGGRSASVRPGSVVVYATDRPYYVDYSRPGQQQLLVQVSRSSLGLPERMVEAATDRLAVPGGQQEAAVHNLFSYVATLPDGAGPPLVADVTRDLARVMVRTSFGDGPVVPRTSGGLRHTIREFLRAHATMPGLDIDHVARSHFVSRRRLYQVFEQVGLTPAAFLRSERLRVAARLLTDASVAARTVEQVAYASGFDDVGTFTRAFRREHGCTPREWRARERAVRAS</sequence>
<dbReference type="PRINTS" id="PR00032">
    <property type="entry name" value="HTHARAC"/>
</dbReference>
<evidence type="ECO:0000256" key="2">
    <source>
        <dbReference type="ARBA" id="ARBA00023125"/>
    </source>
</evidence>
<feature type="domain" description="HTH araC/xylS-type" evidence="4">
    <location>
        <begin position="203"/>
        <end position="304"/>
    </location>
</feature>
<dbReference type="InterPro" id="IPR035418">
    <property type="entry name" value="AraC-bd_2"/>
</dbReference>
<dbReference type="Pfam" id="PF14525">
    <property type="entry name" value="AraC_binding_2"/>
    <property type="match status" value="1"/>
</dbReference>
<keyword evidence="2" id="KW-0238">DNA-binding</keyword>
<dbReference type="PANTHER" id="PTHR46796:SF6">
    <property type="entry name" value="ARAC SUBFAMILY"/>
    <property type="match status" value="1"/>
</dbReference>
<dbReference type="Proteomes" id="UP000625527">
    <property type="component" value="Unassembled WGS sequence"/>
</dbReference>
<evidence type="ECO:0000313" key="6">
    <source>
        <dbReference type="Proteomes" id="UP000625527"/>
    </source>
</evidence>
<dbReference type="InterPro" id="IPR020449">
    <property type="entry name" value="Tscrpt_reg_AraC-type_HTH"/>
</dbReference>
<proteinExistence type="predicted"/>
<gene>
    <name evidence="5" type="ORF">IHE71_25220</name>
</gene>
<reference evidence="5 6" key="1">
    <citation type="submission" date="2020-10" db="EMBL/GenBank/DDBJ databases">
        <title>Myceligenerans pegani sp. nov., an endophytic actinomycete isolated from Peganum harmala L. in Xinjiang, China.</title>
        <authorList>
            <person name="Xin L."/>
        </authorList>
    </citation>
    <scope>NUCLEOTIDE SEQUENCE [LARGE SCALE GENOMIC DNA]</scope>
    <source>
        <strain evidence="5 6">TRM65318</strain>
    </source>
</reference>